<evidence type="ECO:0000313" key="10">
    <source>
        <dbReference type="Proteomes" id="UP000660611"/>
    </source>
</evidence>
<evidence type="ECO:0000256" key="4">
    <source>
        <dbReference type="ARBA" id="ARBA00022692"/>
    </source>
</evidence>
<feature type="compositionally biased region" description="Gly residues" evidence="7">
    <location>
        <begin position="403"/>
        <end position="419"/>
    </location>
</feature>
<feature type="transmembrane region" description="Helical" evidence="8">
    <location>
        <begin position="309"/>
        <end position="330"/>
    </location>
</feature>
<keyword evidence="3" id="KW-1003">Cell membrane</keyword>
<sequence>MIHGRRHRTVTVMRFGSRYAAALTVDAVGAGLLRPFLVVYGLSVLHLNPAATGLALSAGLLAGLLAVPLVGRWIDAAHANRLLPVFATLVVRVAGVGVLLAAHGVAAFAVASLLLGIGNQVWPPAHAALVAALAAPGSADAPLAAARSLRNAGLGAGALVAALAVAGGPGVLRLLAAGTAAGYAIAAILVLTVTMPAVPVPASASRAAAPRSRERVPGMAVLVWANLPFALCFAVLEVAIPVVLTEHLGASAAWSAILFAGNTVLVVALQVHLVVRLAHRSRRAVLAGSGVVLAASYLGFWASDGMGGGMGGVAAICVVAVAYTIGEILYAGSGTALVTAAAPPHRLGRALAQWQLSTGLANAAAPALLLALLAASPALLWSLLAGTTLAAAFAVHRWAPEPGGAGQGSAGQGSTGQGSTGQAQCNPVLSTSSTRSRGMP</sequence>
<keyword evidence="4 8" id="KW-0812">Transmembrane</keyword>
<keyword evidence="2" id="KW-0813">Transport</keyword>
<comment type="caution">
    <text evidence="9">The sequence shown here is derived from an EMBL/GenBank/DDBJ whole genome shotgun (WGS) entry which is preliminary data.</text>
</comment>
<dbReference type="InterPro" id="IPR050171">
    <property type="entry name" value="MFS_Transporters"/>
</dbReference>
<organism evidence="9 10">
    <name type="scientific">Dactylosporangium siamense</name>
    <dbReference type="NCBI Taxonomy" id="685454"/>
    <lineage>
        <taxon>Bacteria</taxon>
        <taxon>Bacillati</taxon>
        <taxon>Actinomycetota</taxon>
        <taxon>Actinomycetes</taxon>
        <taxon>Micromonosporales</taxon>
        <taxon>Micromonosporaceae</taxon>
        <taxon>Dactylosporangium</taxon>
    </lineage>
</organism>
<dbReference type="EMBL" id="BONQ01000096">
    <property type="protein sequence ID" value="GIG48128.1"/>
    <property type="molecule type" value="Genomic_DNA"/>
</dbReference>
<evidence type="ECO:0000256" key="5">
    <source>
        <dbReference type="ARBA" id="ARBA00022989"/>
    </source>
</evidence>
<reference evidence="9" key="1">
    <citation type="submission" date="2021-01" db="EMBL/GenBank/DDBJ databases">
        <title>Whole genome shotgun sequence of Dactylosporangium siamense NBRC 106093.</title>
        <authorList>
            <person name="Komaki H."/>
            <person name="Tamura T."/>
        </authorList>
    </citation>
    <scope>NUCLEOTIDE SEQUENCE</scope>
    <source>
        <strain evidence="9">NBRC 106093</strain>
    </source>
</reference>
<feature type="transmembrane region" description="Helical" evidence="8">
    <location>
        <begin position="20"/>
        <end position="43"/>
    </location>
</feature>
<protein>
    <recommendedName>
        <fullName evidence="11">MFS transporter</fullName>
    </recommendedName>
</protein>
<keyword evidence="5 8" id="KW-1133">Transmembrane helix</keyword>
<feature type="transmembrane region" description="Helical" evidence="8">
    <location>
        <begin position="151"/>
        <end position="168"/>
    </location>
</feature>
<dbReference type="Proteomes" id="UP000660611">
    <property type="component" value="Unassembled WGS sequence"/>
</dbReference>
<feature type="transmembrane region" description="Helical" evidence="8">
    <location>
        <begin position="284"/>
        <end position="303"/>
    </location>
</feature>
<dbReference type="InterPro" id="IPR036259">
    <property type="entry name" value="MFS_trans_sf"/>
</dbReference>
<dbReference type="AlphaFoldDB" id="A0A919PTE1"/>
<feature type="transmembrane region" description="Helical" evidence="8">
    <location>
        <begin position="252"/>
        <end position="275"/>
    </location>
</feature>
<evidence type="ECO:0000256" key="7">
    <source>
        <dbReference type="SAM" id="MobiDB-lite"/>
    </source>
</evidence>
<gene>
    <name evidence="9" type="ORF">Dsi01nite_061690</name>
</gene>
<evidence type="ECO:0000256" key="3">
    <source>
        <dbReference type="ARBA" id="ARBA00022475"/>
    </source>
</evidence>
<keyword evidence="6 8" id="KW-0472">Membrane</keyword>
<feature type="transmembrane region" description="Helical" evidence="8">
    <location>
        <begin position="82"/>
        <end position="115"/>
    </location>
</feature>
<evidence type="ECO:0000256" key="1">
    <source>
        <dbReference type="ARBA" id="ARBA00004651"/>
    </source>
</evidence>
<feature type="region of interest" description="Disordered" evidence="7">
    <location>
        <begin position="403"/>
        <end position="440"/>
    </location>
</feature>
<dbReference type="PANTHER" id="PTHR23517">
    <property type="entry name" value="RESISTANCE PROTEIN MDTM, PUTATIVE-RELATED-RELATED"/>
    <property type="match status" value="1"/>
</dbReference>
<evidence type="ECO:0000313" key="9">
    <source>
        <dbReference type="EMBL" id="GIG48128.1"/>
    </source>
</evidence>
<evidence type="ECO:0008006" key="11">
    <source>
        <dbReference type="Google" id="ProtNLM"/>
    </source>
</evidence>
<keyword evidence="10" id="KW-1185">Reference proteome</keyword>
<feature type="compositionally biased region" description="Polar residues" evidence="7">
    <location>
        <begin position="425"/>
        <end position="440"/>
    </location>
</feature>
<dbReference type="GO" id="GO:0005886">
    <property type="term" value="C:plasma membrane"/>
    <property type="evidence" value="ECO:0007669"/>
    <property type="project" value="UniProtKB-SubCell"/>
</dbReference>
<comment type="subcellular location">
    <subcellularLocation>
        <location evidence="1">Cell membrane</location>
        <topology evidence="1">Multi-pass membrane protein</topology>
    </subcellularLocation>
</comment>
<dbReference type="Gene3D" id="1.20.1250.20">
    <property type="entry name" value="MFS general substrate transporter like domains"/>
    <property type="match status" value="2"/>
</dbReference>
<feature type="transmembrane region" description="Helical" evidence="8">
    <location>
        <begin position="121"/>
        <end position="139"/>
    </location>
</feature>
<name>A0A919PTE1_9ACTN</name>
<feature type="transmembrane region" description="Helical" evidence="8">
    <location>
        <begin position="219"/>
        <end position="240"/>
    </location>
</feature>
<feature type="transmembrane region" description="Helical" evidence="8">
    <location>
        <begin position="174"/>
        <end position="198"/>
    </location>
</feature>
<dbReference type="SUPFAM" id="SSF103473">
    <property type="entry name" value="MFS general substrate transporter"/>
    <property type="match status" value="1"/>
</dbReference>
<evidence type="ECO:0000256" key="8">
    <source>
        <dbReference type="SAM" id="Phobius"/>
    </source>
</evidence>
<feature type="transmembrane region" description="Helical" evidence="8">
    <location>
        <begin position="49"/>
        <end position="70"/>
    </location>
</feature>
<proteinExistence type="predicted"/>
<feature type="transmembrane region" description="Helical" evidence="8">
    <location>
        <begin position="351"/>
        <end position="373"/>
    </location>
</feature>
<dbReference type="PANTHER" id="PTHR23517:SF2">
    <property type="entry name" value="MULTIDRUG RESISTANCE PROTEIN MDTH"/>
    <property type="match status" value="1"/>
</dbReference>
<evidence type="ECO:0000256" key="6">
    <source>
        <dbReference type="ARBA" id="ARBA00023136"/>
    </source>
</evidence>
<evidence type="ECO:0000256" key="2">
    <source>
        <dbReference type="ARBA" id="ARBA00022448"/>
    </source>
</evidence>
<accession>A0A919PTE1</accession>